<reference evidence="2" key="1">
    <citation type="submission" date="2014-03" db="EMBL/GenBank/DDBJ databases">
        <authorList>
            <person name="Aksoy S."/>
            <person name="Warren W."/>
            <person name="Wilson R.K."/>
        </authorList>
    </citation>
    <scope>NUCLEOTIDE SEQUENCE [LARGE SCALE GENOMIC DNA]</scope>
    <source>
        <strain evidence="2">IAEA</strain>
    </source>
</reference>
<accession>A0A1B0A5C8</accession>
<protein>
    <submittedName>
        <fullName evidence="1">Uncharacterized protein</fullName>
    </submittedName>
</protein>
<dbReference type="AlphaFoldDB" id="A0A1B0A5C8"/>
<sequence>MTKILILKTIVQILDLVNERLAVNPMPHTNKNDDKRVYYCAFPRTSLSFATAHAHAHSKCFDLLRPSLNCKVEANNYYSNKTHLPIILTTRLSRRMVNHKQQRQQQQQQQQPHSFGFRIKPETSWRDTSYSMFKVISQFCLSFGAAQFRCLTFNL</sequence>
<name>A0A1B0A5C8_GLOPL</name>
<dbReference type="EnsemblMetazoa" id="GPAI034942-RA">
    <property type="protein sequence ID" value="GPAI034942-PA"/>
    <property type="gene ID" value="GPAI034942"/>
</dbReference>
<keyword evidence="2" id="KW-1185">Reference proteome</keyword>
<organism evidence="1 2">
    <name type="scientific">Glossina pallidipes</name>
    <name type="common">Tsetse fly</name>
    <dbReference type="NCBI Taxonomy" id="7398"/>
    <lineage>
        <taxon>Eukaryota</taxon>
        <taxon>Metazoa</taxon>
        <taxon>Ecdysozoa</taxon>
        <taxon>Arthropoda</taxon>
        <taxon>Hexapoda</taxon>
        <taxon>Insecta</taxon>
        <taxon>Pterygota</taxon>
        <taxon>Neoptera</taxon>
        <taxon>Endopterygota</taxon>
        <taxon>Diptera</taxon>
        <taxon>Brachycera</taxon>
        <taxon>Muscomorpha</taxon>
        <taxon>Hippoboscoidea</taxon>
        <taxon>Glossinidae</taxon>
        <taxon>Glossina</taxon>
    </lineage>
</organism>
<dbReference type="Proteomes" id="UP000092445">
    <property type="component" value="Unassembled WGS sequence"/>
</dbReference>
<evidence type="ECO:0000313" key="1">
    <source>
        <dbReference type="EnsemblMetazoa" id="GPAI034942-PA"/>
    </source>
</evidence>
<evidence type="ECO:0000313" key="2">
    <source>
        <dbReference type="Proteomes" id="UP000092445"/>
    </source>
</evidence>
<dbReference type="VEuPathDB" id="VectorBase:GPAI034942"/>
<proteinExistence type="predicted"/>
<reference evidence="1" key="2">
    <citation type="submission" date="2020-05" db="UniProtKB">
        <authorList>
            <consortium name="EnsemblMetazoa"/>
        </authorList>
    </citation>
    <scope>IDENTIFICATION</scope>
    <source>
        <strain evidence="1">IAEA</strain>
    </source>
</reference>